<protein>
    <submittedName>
        <fullName evidence="1">Uncharacterized protein</fullName>
    </submittedName>
</protein>
<name>A0A7S3AM23_9EUKA</name>
<dbReference type="EMBL" id="HBHX01014211">
    <property type="protein sequence ID" value="CAE0107287.1"/>
    <property type="molecule type" value="Transcribed_RNA"/>
</dbReference>
<organism evidence="1">
    <name type="scientific">Haptolina ericina</name>
    <dbReference type="NCBI Taxonomy" id="156174"/>
    <lineage>
        <taxon>Eukaryota</taxon>
        <taxon>Haptista</taxon>
        <taxon>Haptophyta</taxon>
        <taxon>Prymnesiophyceae</taxon>
        <taxon>Prymnesiales</taxon>
        <taxon>Prymnesiaceae</taxon>
        <taxon>Haptolina</taxon>
    </lineage>
</organism>
<dbReference type="AlphaFoldDB" id="A0A7S3AM23"/>
<sequence>MSLNVEAVDMSVDTVLATASPTDGDHVKSQFRFTQFYPGWGFYGTLVSFTTDSMYAVHLTNPATLRFSGTPVVLPKQIAITGPSSWTYVPCPHQTSMTLKQGMPVGVTFSLNDQFKSQFQFSSFYPGYGWFGSLNHVQPGVGYMLWVSGDAGIGTFQ</sequence>
<reference evidence="1" key="1">
    <citation type="submission" date="2021-01" db="EMBL/GenBank/DDBJ databases">
        <authorList>
            <person name="Corre E."/>
            <person name="Pelletier E."/>
            <person name="Niang G."/>
            <person name="Scheremetjew M."/>
            <person name="Finn R."/>
            <person name="Kale V."/>
            <person name="Holt S."/>
            <person name="Cochrane G."/>
            <person name="Meng A."/>
            <person name="Brown T."/>
            <person name="Cohen L."/>
        </authorList>
    </citation>
    <scope>NUCLEOTIDE SEQUENCE</scope>
    <source>
        <strain evidence="1">CCMP281</strain>
    </source>
</reference>
<accession>A0A7S3AM23</accession>
<proteinExistence type="predicted"/>
<evidence type="ECO:0000313" key="1">
    <source>
        <dbReference type="EMBL" id="CAE0107287.1"/>
    </source>
</evidence>
<gene>
    <name evidence="1" type="ORF">HERI1096_LOCUS7946</name>
</gene>